<evidence type="ECO:0000256" key="2">
    <source>
        <dbReference type="SAM" id="Phobius"/>
    </source>
</evidence>
<keyword evidence="2" id="KW-0812">Transmembrane</keyword>
<accession>A0ABX1BY65</accession>
<feature type="compositionally biased region" description="Pro residues" evidence="1">
    <location>
        <begin position="145"/>
        <end position="158"/>
    </location>
</feature>
<feature type="compositionally biased region" description="Pro residues" evidence="1">
    <location>
        <begin position="80"/>
        <end position="89"/>
    </location>
</feature>
<reference evidence="3 4" key="1">
    <citation type="submission" date="2020-03" db="EMBL/GenBank/DDBJ databases">
        <title>WGS of actinomycetes isolated from Thailand.</title>
        <authorList>
            <person name="Thawai C."/>
        </authorList>
    </citation>
    <scope>NUCLEOTIDE SEQUENCE [LARGE SCALE GENOMIC DNA]</scope>
    <source>
        <strain evidence="3 4">PLAI 1-29</strain>
    </source>
</reference>
<evidence type="ECO:0000313" key="3">
    <source>
        <dbReference type="EMBL" id="NJQ01430.1"/>
    </source>
</evidence>
<organism evidence="3 4">
    <name type="scientific">Streptomyces zingiberis</name>
    <dbReference type="NCBI Taxonomy" id="2053010"/>
    <lineage>
        <taxon>Bacteria</taxon>
        <taxon>Bacillati</taxon>
        <taxon>Actinomycetota</taxon>
        <taxon>Actinomycetes</taxon>
        <taxon>Kitasatosporales</taxon>
        <taxon>Streptomycetaceae</taxon>
        <taxon>Streptomyces</taxon>
    </lineage>
</organism>
<keyword evidence="4" id="KW-1185">Reference proteome</keyword>
<feature type="transmembrane region" description="Helical" evidence="2">
    <location>
        <begin position="237"/>
        <end position="260"/>
    </location>
</feature>
<evidence type="ECO:0000313" key="4">
    <source>
        <dbReference type="Proteomes" id="UP000695264"/>
    </source>
</evidence>
<feature type="compositionally biased region" description="Pro residues" evidence="1">
    <location>
        <begin position="43"/>
        <end position="73"/>
    </location>
</feature>
<dbReference type="Proteomes" id="UP000695264">
    <property type="component" value="Unassembled WGS sequence"/>
</dbReference>
<evidence type="ECO:0000256" key="1">
    <source>
        <dbReference type="SAM" id="MobiDB-lite"/>
    </source>
</evidence>
<feature type="compositionally biased region" description="Low complexity" evidence="1">
    <location>
        <begin position="112"/>
        <end position="124"/>
    </location>
</feature>
<sequence>MSAEAPRASAPHPGDRVPDDEPSWFGGHPAPVPEAAPGRRTPPRPAVPPQPSGPPPYPPPFPPSAPSAYPPDRPAARTAPGPPPVPPAPAGWSAPAETPPRPQRPPEPPEAGWPGAAGPYTAPAPEVPAPRRAEPGRGEGTGTPPAFPEPSAFPPPGPEAFAVPEWTGRPEPAPGATGPETGRPRFTWEDWEKWDRWERGRTPAPRATGPDLRTRLRRLAPRAVAERLGRIRPPVRTAAVAVCLVLGLGLLGGAAAGTWLTGGSGERSADESRFDAARALWHSVPVDRIFPRTLEGEGAGPGSTDRTWVRVAVARDGDCAEAFDPLLADVLSPVGCERLLRATYVDVTGTTLTTVGVVVTRAGPAVSEELRDRFEEEGLGGRRDLIPRPYAPESSPAAGFGDRQRGSWTVRVLTDLPAVVYAVSGFTDGRVVSDRLAAEEAVAEGATETPAQAGLGHDARGVADRVTRGYRKAAETQQESLR</sequence>
<keyword evidence="2" id="KW-0472">Membrane</keyword>
<feature type="region of interest" description="Disordered" evidence="1">
    <location>
        <begin position="381"/>
        <end position="403"/>
    </location>
</feature>
<name>A0ABX1BY65_9ACTN</name>
<dbReference type="EMBL" id="JAATEN010000008">
    <property type="protein sequence ID" value="NJQ01430.1"/>
    <property type="molecule type" value="Genomic_DNA"/>
</dbReference>
<gene>
    <name evidence="3" type="ORF">HCK00_13050</name>
</gene>
<keyword evidence="2" id="KW-1133">Transmembrane helix</keyword>
<feature type="region of interest" description="Disordered" evidence="1">
    <location>
        <begin position="1"/>
        <end position="187"/>
    </location>
</feature>
<feature type="compositionally biased region" description="Pro residues" evidence="1">
    <location>
        <begin position="97"/>
        <end position="111"/>
    </location>
</feature>
<protein>
    <submittedName>
        <fullName evidence="3">Uncharacterized protein</fullName>
    </submittedName>
</protein>
<proteinExistence type="predicted"/>
<comment type="caution">
    <text evidence="3">The sequence shown here is derived from an EMBL/GenBank/DDBJ whole genome shotgun (WGS) entry which is preliminary data.</text>
</comment>